<comment type="caution">
    <text evidence="2">The sequence shown here is derived from an EMBL/GenBank/DDBJ whole genome shotgun (WGS) entry which is preliminary data.</text>
</comment>
<accession>A0AAD8HI11</accession>
<dbReference type="GO" id="GO:0016020">
    <property type="term" value="C:membrane"/>
    <property type="evidence" value="ECO:0007669"/>
    <property type="project" value="InterPro"/>
</dbReference>
<feature type="transmembrane region" description="Helical" evidence="1">
    <location>
        <begin position="81"/>
        <end position="103"/>
    </location>
</feature>
<evidence type="ECO:0000313" key="3">
    <source>
        <dbReference type="Proteomes" id="UP001237642"/>
    </source>
</evidence>
<evidence type="ECO:0000313" key="2">
    <source>
        <dbReference type="EMBL" id="KAK1366779.1"/>
    </source>
</evidence>
<name>A0AAD8HI11_9APIA</name>
<keyword evidence="3" id="KW-1185">Reference proteome</keyword>
<proteinExistence type="predicted"/>
<organism evidence="2 3">
    <name type="scientific">Heracleum sosnowskyi</name>
    <dbReference type="NCBI Taxonomy" id="360622"/>
    <lineage>
        <taxon>Eukaryota</taxon>
        <taxon>Viridiplantae</taxon>
        <taxon>Streptophyta</taxon>
        <taxon>Embryophyta</taxon>
        <taxon>Tracheophyta</taxon>
        <taxon>Spermatophyta</taxon>
        <taxon>Magnoliopsida</taxon>
        <taxon>eudicotyledons</taxon>
        <taxon>Gunneridae</taxon>
        <taxon>Pentapetalae</taxon>
        <taxon>asterids</taxon>
        <taxon>campanulids</taxon>
        <taxon>Apiales</taxon>
        <taxon>Apiaceae</taxon>
        <taxon>Apioideae</taxon>
        <taxon>apioid superclade</taxon>
        <taxon>Tordylieae</taxon>
        <taxon>Tordyliinae</taxon>
        <taxon>Heracleum</taxon>
    </lineage>
</organism>
<sequence>MYSVGFRASRVTSGLKLKSAPSPFSLPTLKPPSAHRILRSPVLMSFALESVLPFHTATTSALLTSLLSVSPRTFGWTLEGAWVHIALALIFMVIMYVSHFGTLKKHEFDFQNKVSVDWLLSLSPSLDIVRVCGIGLIHTELVSGIPSIFSHLCQESQQSHLW</sequence>
<dbReference type="GO" id="GO:0015079">
    <property type="term" value="F:potassium ion transmembrane transporter activity"/>
    <property type="evidence" value="ECO:0007669"/>
    <property type="project" value="InterPro"/>
</dbReference>
<gene>
    <name evidence="2" type="ORF">POM88_042340</name>
</gene>
<evidence type="ECO:0000256" key="1">
    <source>
        <dbReference type="SAM" id="Phobius"/>
    </source>
</evidence>
<keyword evidence="1" id="KW-0472">Membrane</keyword>
<keyword evidence="1" id="KW-1133">Transmembrane helix</keyword>
<protein>
    <submittedName>
        <fullName evidence="2">Uncharacterized protein</fullName>
    </submittedName>
</protein>
<dbReference type="AlphaFoldDB" id="A0AAD8HI11"/>
<keyword evidence="1" id="KW-0812">Transmembrane</keyword>
<reference evidence="2" key="2">
    <citation type="submission" date="2023-05" db="EMBL/GenBank/DDBJ databases">
        <authorList>
            <person name="Schelkunov M.I."/>
        </authorList>
    </citation>
    <scope>NUCLEOTIDE SEQUENCE</scope>
    <source>
        <strain evidence="2">Hsosn_3</strain>
        <tissue evidence="2">Leaf</tissue>
    </source>
</reference>
<dbReference type="EMBL" id="JAUIZM010000009">
    <property type="protein sequence ID" value="KAK1366779.1"/>
    <property type="molecule type" value="Genomic_DNA"/>
</dbReference>
<dbReference type="PANTHER" id="PTHR30540:SF98">
    <property type="entry name" value="POTASSIUM TRANSPORTER 6"/>
    <property type="match status" value="1"/>
</dbReference>
<dbReference type="Proteomes" id="UP001237642">
    <property type="component" value="Unassembled WGS sequence"/>
</dbReference>
<reference evidence="2" key="1">
    <citation type="submission" date="2023-02" db="EMBL/GenBank/DDBJ databases">
        <title>Genome of toxic invasive species Heracleum sosnowskyi carries increased number of genes despite the absence of recent whole-genome duplications.</title>
        <authorList>
            <person name="Schelkunov M."/>
            <person name="Shtratnikova V."/>
            <person name="Makarenko M."/>
            <person name="Klepikova A."/>
            <person name="Omelchenko D."/>
            <person name="Novikova G."/>
            <person name="Obukhova E."/>
            <person name="Bogdanov V."/>
            <person name="Penin A."/>
            <person name="Logacheva M."/>
        </authorList>
    </citation>
    <scope>NUCLEOTIDE SEQUENCE</scope>
    <source>
        <strain evidence="2">Hsosn_3</strain>
        <tissue evidence="2">Leaf</tissue>
    </source>
</reference>
<dbReference type="InterPro" id="IPR003855">
    <property type="entry name" value="K+_transporter"/>
</dbReference>
<dbReference type="PANTHER" id="PTHR30540">
    <property type="entry name" value="OSMOTIC STRESS POTASSIUM TRANSPORTER"/>
    <property type="match status" value="1"/>
</dbReference>